<dbReference type="InterPro" id="IPR000055">
    <property type="entry name" value="Restrct_endonuc_typeI_TRD"/>
</dbReference>
<dbReference type="GO" id="GO:0032259">
    <property type="term" value="P:methylation"/>
    <property type="evidence" value="ECO:0007669"/>
    <property type="project" value="UniProtKB-KW"/>
</dbReference>
<dbReference type="InterPro" id="IPR051537">
    <property type="entry name" value="DNA_Adenine_Mtase"/>
</dbReference>
<dbReference type="GO" id="GO:0009307">
    <property type="term" value="P:DNA restriction-modification system"/>
    <property type="evidence" value="ECO:0007669"/>
    <property type="project" value="UniProtKB-KW"/>
</dbReference>
<dbReference type="Proteomes" id="UP000070096">
    <property type="component" value="Unassembled WGS sequence"/>
</dbReference>
<dbReference type="Gene3D" id="3.40.50.150">
    <property type="entry name" value="Vaccinia Virus protein VP39"/>
    <property type="match status" value="1"/>
</dbReference>
<feature type="domain" description="Type I restriction modification DNA specificity" evidence="9">
    <location>
        <begin position="590"/>
        <end position="723"/>
    </location>
</feature>
<accession>A0A139MXP6</accession>
<evidence type="ECO:0000259" key="10">
    <source>
        <dbReference type="Pfam" id="PF02384"/>
    </source>
</evidence>
<evidence type="ECO:0000313" key="12">
    <source>
        <dbReference type="Proteomes" id="UP000070096"/>
    </source>
</evidence>
<comment type="catalytic activity">
    <reaction evidence="8">
        <text>a 2'-deoxyadenosine in DNA + S-adenosyl-L-methionine = an N(6)-methyl-2'-deoxyadenosine in DNA + S-adenosyl-L-homocysteine + H(+)</text>
        <dbReference type="Rhea" id="RHEA:15197"/>
        <dbReference type="Rhea" id="RHEA-COMP:12418"/>
        <dbReference type="Rhea" id="RHEA-COMP:12419"/>
        <dbReference type="ChEBI" id="CHEBI:15378"/>
        <dbReference type="ChEBI" id="CHEBI:57856"/>
        <dbReference type="ChEBI" id="CHEBI:59789"/>
        <dbReference type="ChEBI" id="CHEBI:90615"/>
        <dbReference type="ChEBI" id="CHEBI:90616"/>
        <dbReference type="EC" id="2.1.1.72"/>
    </reaction>
</comment>
<dbReference type="PANTHER" id="PTHR42933">
    <property type="entry name" value="SLR6095 PROTEIN"/>
    <property type="match status" value="1"/>
</dbReference>
<comment type="similarity">
    <text evidence="1">Belongs to the type-I restriction system S methylase family.</text>
</comment>
<evidence type="ECO:0000256" key="8">
    <source>
        <dbReference type="ARBA" id="ARBA00047942"/>
    </source>
</evidence>
<dbReference type="Pfam" id="PF02384">
    <property type="entry name" value="N6_Mtase"/>
    <property type="match status" value="1"/>
</dbReference>
<organism evidence="11 12">
    <name type="scientific">Streptococcus gordonii</name>
    <dbReference type="NCBI Taxonomy" id="1302"/>
    <lineage>
        <taxon>Bacteria</taxon>
        <taxon>Bacillati</taxon>
        <taxon>Bacillota</taxon>
        <taxon>Bacilli</taxon>
        <taxon>Lactobacillales</taxon>
        <taxon>Streptococcaceae</taxon>
        <taxon>Streptococcus</taxon>
    </lineage>
</organism>
<dbReference type="SUPFAM" id="SSF116734">
    <property type="entry name" value="DNA methylase specificity domain"/>
    <property type="match status" value="1"/>
</dbReference>
<dbReference type="InterPro" id="IPR029063">
    <property type="entry name" value="SAM-dependent_MTases_sf"/>
</dbReference>
<dbReference type="GO" id="GO:0003677">
    <property type="term" value="F:DNA binding"/>
    <property type="evidence" value="ECO:0007669"/>
    <property type="project" value="UniProtKB-KW"/>
</dbReference>
<evidence type="ECO:0000256" key="4">
    <source>
        <dbReference type="ARBA" id="ARBA00022679"/>
    </source>
</evidence>
<evidence type="ECO:0000256" key="1">
    <source>
        <dbReference type="ARBA" id="ARBA00010923"/>
    </source>
</evidence>
<dbReference type="InterPro" id="IPR044946">
    <property type="entry name" value="Restrct_endonuc_typeI_TRD_sf"/>
</dbReference>
<gene>
    <name evidence="11" type="ORF">SGODD07_02059</name>
</gene>
<sequence>MVISLIENKVSETKTENIFREFYEPNTFLEKSAIPDVYGFKSKQGTDYKGFPDFFLDKQSFAIIVEAKALKHSSAEAEVKWYMENNLLHNGIIGIAISGQELSQIKVTYYYKETPQSGIIPFHIKDKLLSLKNLEKLFIQKFKGEIVSESELTNILKQLNEIFHAGGKVRDTDRSLFFSGILIALRNNNFRNQYKHTTAPDVEDTATTDATILEAHNLNKSLLDAIETELKRKVNNLSKEFNWRDRFSFISNIDYHLEDYINLISLIENKIFVPFINNEKLDILGKAYKIFLSRSGQAENKNIILTPDHIKSLMVKLARLNVDDVVIDTCMGSGGFLMEALEILSSLAQDDLEKQDYIRQNQLIGFENDSVLFALACSNMFLHGDGRSNLMFRSSLLSDTSQAIVNNRDAILLEKIREKKPTKCIINPPYEKTSPIDFTKQAIEYLEPNGKLIIIMPTPTLRKYQEVDGKTEEILRMAKLDFVIRMPFNLFTEQGRSVNTSIFGFTKTKHNENDEVLFYNLEEDGFESIQHKGRVDVANRWNDIENQIIDAIQNSREIKGISEKRKIYKNSVLNCSGYIELEENTSKTLVKFNDIFEISPKGSLASTKNDPSGKYDFITASDEWKKHSSYDYDTEALVYALYAAGSLGKSQYVNGKFTPSNLCVVLTQKNEKYPVNLKFYNWYLEAIRKQLVSDLADGTSKLTIPRDDLLPDYYIEYFPIEEQDRFVEKYIVPYEKLQQKLKLEEEKLKDEMSSLI</sequence>
<dbReference type="EMBL" id="LQRC01000263">
    <property type="protein sequence ID" value="KXT68556.1"/>
    <property type="molecule type" value="Genomic_DNA"/>
</dbReference>
<feature type="domain" description="DNA methylase adenine-specific" evidence="10">
    <location>
        <begin position="281"/>
        <end position="566"/>
    </location>
</feature>
<dbReference type="AlphaFoldDB" id="A0A139MXP6"/>
<dbReference type="InterPro" id="IPR003356">
    <property type="entry name" value="DNA_methylase_A-5"/>
</dbReference>
<evidence type="ECO:0000313" key="11">
    <source>
        <dbReference type="EMBL" id="KXT68556.1"/>
    </source>
</evidence>
<dbReference type="Pfam" id="PF01420">
    <property type="entry name" value="Methylase_S"/>
    <property type="match status" value="1"/>
</dbReference>
<dbReference type="PATRIC" id="fig|1302.21.peg.2279"/>
<reference evidence="11 12" key="1">
    <citation type="submission" date="2016-01" db="EMBL/GenBank/DDBJ databases">
        <title>Highly variable Streptococcus oralis are common among viridans streptococci isolated from primates.</title>
        <authorList>
            <person name="Denapaite D."/>
            <person name="Rieger M."/>
            <person name="Koendgen S."/>
            <person name="Brueckner R."/>
            <person name="Ochigava I."/>
            <person name="Kappeler P."/>
            <person name="Maetz-Rensing K."/>
            <person name="Leendertz F."/>
            <person name="Hakenbeck R."/>
        </authorList>
    </citation>
    <scope>NUCLEOTIDE SEQUENCE [LARGE SCALE GENOMIC DNA]</scope>
    <source>
        <strain evidence="11 12">DD07</strain>
    </source>
</reference>
<keyword evidence="6" id="KW-0680">Restriction system</keyword>
<keyword evidence="5" id="KW-0949">S-adenosyl-L-methionine</keyword>
<dbReference type="EC" id="2.1.1.72" evidence="2"/>
<evidence type="ECO:0000256" key="6">
    <source>
        <dbReference type="ARBA" id="ARBA00022747"/>
    </source>
</evidence>
<evidence type="ECO:0000256" key="5">
    <source>
        <dbReference type="ARBA" id="ARBA00022691"/>
    </source>
</evidence>
<dbReference type="PRINTS" id="PR00507">
    <property type="entry name" value="N12N6MTFRASE"/>
</dbReference>
<keyword evidence="7" id="KW-0238">DNA-binding</keyword>
<dbReference type="GO" id="GO:0009007">
    <property type="term" value="F:site-specific DNA-methyltransferase (adenine-specific) activity"/>
    <property type="evidence" value="ECO:0007669"/>
    <property type="project" value="UniProtKB-EC"/>
</dbReference>
<proteinExistence type="inferred from homology"/>
<evidence type="ECO:0000256" key="2">
    <source>
        <dbReference type="ARBA" id="ARBA00011900"/>
    </source>
</evidence>
<dbReference type="SUPFAM" id="SSF53335">
    <property type="entry name" value="S-adenosyl-L-methionine-dependent methyltransferases"/>
    <property type="match status" value="1"/>
</dbReference>
<name>A0A139MXP6_STRGN</name>
<keyword evidence="4" id="KW-0808">Transferase</keyword>
<keyword evidence="3" id="KW-0489">Methyltransferase</keyword>
<dbReference type="PANTHER" id="PTHR42933:SF1">
    <property type="entry name" value="SITE-SPECIFIC DNA-METHYLTRANSFERASE (ADENINE-SPECIFIC)"/>
    <property type="match status" value="1"/>
</dbReference>
<evidence type="ECO:0000256" key="7">
    <source>
        <dbReference type="ARBA" id="ARBA00023125"/>
    </source>
</evidence>
<protein>
    <recommendedName>
        <fullName evidence="2">site-specific DNA-methyltransferase (adenine-specific)</fullName>
        <ecNumber evidence="2">2.1.1.72</ecNumber>
    </recommendedName>
</protein>
<evidence type="ECO:0000259" key="9">
    <source>
        <dbReference type="Pfam" id="PF01420"/>
    </source>
</evidence>
<dbReference type="GO" id="GO:0008170">
    <property type="term" value="F:N-methyltransferase activity"/>
    <property type="evidence" value="ECO:0007669"/>
    <property type="project" value="InterPro"/>
</dbReference>
<evidence type="ECO:0000256" key="3">
    <source>
        <dbReference type="ARBA" id="ARBA00022603"/>
    </source>
</evidence>
<dbReference type="Gene3D" id="3.90.220.20">
    <property type="entry name" value="DNA methylase specificity domains"/>
    <property type="match status" value="1"/>
</dbReference>
<comment type="caution">
    <text evidence="11">The sequence shown here is derived from an EMBL/GenBank/DDBJ whole genome shotgun (WGS) entry which is preliminary data.</text>
</comment>